<reference evidence="1" key="1">
    <citation type="journal article" date="2019" name="Sci. Rep.">
        <title>Draft genome of Tanacetum cinerariifolium, the natural source of mosquito coil.</title>
        <authorList>
            <person name="Yamashiro T."/>
            <person name="Shiraishi A."/>
            <person name="Satake H."/>
            <person name="Nakayama K."/>
        </authorList>
    </citation>
    <scope>NUCLEOTIDE SEQUENCE</scope>
</reference>
<feature type="non-terminal residue" evidence="1">
    <location>
        <position position="1"/>
    </location>
</feature>
<evidence type="ECO:0000313" key="1">
    <source>
        <dbReference type="EMBL" id="GEZ76077.1"/>
    </source>
</evidence>
<accession>A0A699IPW8</accession>
<dbReference type="AlphaFoldDB" id="A0A699IPW8"/>
<proteinExistence type="predicted"/>
<dbReference type="EMBL" id="BKCJ010319984">
    <property type="protein sequence ID" value="GEZ76077.1"/>
    <property type="molecule type" value="Genomic_DNA"/>
</dbReference>
<sequence>RLSLSSYLEFGNLDLQQAGVLSSYSIGQKRKRSEILQPRRTRRAVGCRLATHGMPAGPAALEVKARNILSNWPRRLKEKHSQQKAATQFFADAKS</sequence>
<comment type="caution">
    <text evidence="1">The sequence shown here is derived from an EMBL/GenBank/DDBJ whole genome shotgun (WGS) entry which is preliminary data.</text>
</comment>
<organism evidence="1">
    <name type="scientific">Tanacetum cinerariifolium</name>
    <name type="common">Dalmatian daisy</name>
    <name type="synonym">Chrysanthemum cinerariifolium</name>
    <dbReference type="NCBI Taxonomy" id="118510"/>
    <lineage>
        <taxon>Eukaryota</taxon>
        <taxon>Viridiplantae</taxon>
        <taxon>Streptophyta</taxon>
        <taxon>Embryophyta</taxon>
        <taxon>Tracheophyta</taxon>
        <taxon>Spermatophyta</taxon>
        <taxon>Magnoliopsida</taxon>
        <taxon>eudicotyledons</taxon>
        <taxon>Gunneridae</taxon>
        <taxon>Pentapetalae</taxon>
        <taxon>asterids</taxon>
        <taxon>campanulids</taxon>
        <taxon>Asterales</taxon>
        <taxon>Asteraceae</taxon>
        <taxon>Asteroideae</taxon>
        <taxon>Anthemideae</taxon>
        <taxon>Anthemidinae</taxon>
        <taxon>Tanacetum</taxon>
    </lineage>
</organism>
<protein>
    <submittedName>
        <fullName evidence="1">Uncharacterized protein</fullName>
    </submittedName>
</protein>
<name>A0A699IPW8_TANCI</name>
<gene>
    <name evidence="1" type="ORF">Tci_548050</name>
</gene>